<proteinExistence type="predicted"/>
<dbReference type="PANTHER" id="PTHR42847:SF8">
    <property type="entry name" value="CONSERVED PROTEIN"/>
    <property type="match status" value="1"/>
</dbReference>
<dbReference type="PANTHER" id="PTHR42847">
    <property type="entry name" value="ALKANESULFONATE MONOOXYGENASE"/>
    <property type="match status" value="1"/>
</dbReference>
<dbReference type="NCBIfam" id="TIGR03560">
    <property type="entry name" value="F420_Rv1855c"/>
    <property type="match status" value="1"/>
</dbReference>
<name>A0ABX2EZH4_9PSEU</name>
<gene>
    <name evidence="2" type="ORF">GC106_14950</name>
</gene>
<accession>A0ABX2EZH4</accession>
<comment type="caution">
    <text evidence="2">The sequence shown here is derived from an EMBL/GenBank/DDBJ whole genome shotgun (WGS) entry which is preliminary data.</text>
</comment>
<evidence type="ECO:0000259" key="1">
    <source>
        <dbReference type="Pfam" id="PF00296"/>
    </source>
</evidence>
<reference evidence="2 3" key="1">
    <citation type="submission" date="2020-01" db="EMBL/GenBank/DDBJ databases">
        <title>Kibdelosporangium persica a novel Actinomycetes from a hot desert in Iran.</title>
        <authorList>
            <person name="Safaei N."/>
            <person name="Zaburannyi N."/>
            <person name="Mueller R."/>
            <person name="Wink J."/>
        </authorList>
    </citation>
    <scope>NUCLEOTIDE SEQUENCE [LARGE SCALE GENOMIC DNA]</scope>
    <source>
        <strain evidence="2 3">4NS15</strain>
    </source>
</reference>
<sequence>MRRSTVRLGVHITKFDEPGHEIRDELAAAAQAAESAGVAWMSVMDHYFQMEHNGGAEAAMLEAYSTLGFLAAHTSTVQLGALVTGVTYRHPGLLAKIVTTLDVLSGGRGTLGIGAAWYEREHNGLGVPYPPTAERFERLEETLRICLQMWDPDNNGPFEGKHYQLAETLCVPPPVSSPRPRIMIGGGGERKTLRLVAQYGDACNFFTSLGVEGVGHKLGVLREHCDAVGRDYDSIRKTVAGAGTSLSEGGLDAFTEEMAAYAKLGVDTVILMPPPGRPAEWVTRHAGPAVRRLAEL</sequence>
<dbReference type="Proteomes" id="UP000763557">
    <property type="component" value="Unassembled WGS sequence"/>
</dbReference>
<evidence type="ECO:0000313" key="2">
    <source>
        <dbReference type="EMBL" id="NRN64289.1"/>
    </source>
</evidence>
<dbReference type="EMBL" id="JAAATY010000003">
    <property type="protein sequence ID" value="NRN64289.1"/>
    <property type="molecule type" value="Genomic_DNA"/>
</dbReference>
<organism evidence="2 3">
    <name type="scientific">Kibdelosporangium persicum</name>
    <dbReference type="NCBI Taxonomy" id="2698649"/>
    <lineage>
        <taxon>Bacteria</taxon>
        <taxon>Bacillati</taxon>
        <taxon>Actinomycetota</taxon>
        <taxon>Actinomycetes</taxon>
        <taxon>Pseudonocardiales</taxon>
        <taxon>Pseudonocardiaceae</taxon>
        <taxon>Kibdelosporangium</taxon>
    </lineage>
</organism>
<keyword evidence="3" id="KW-1185">Reference proteome</keyword>
<feature type="domain" description="Luciferase-like" evidence="1">
    <location>
        <begin position="23"/>
        <end position="240"/>
    </location>
</feature>
<protein>
    <submittedName>
        <fullName evidence="2">Phthiodiolone/phenolphthiodiolone dimycocerosates ketoreductase</fullName>
    </submittedName>
</protein>
<dbReference type="Pfam" id="PF00296">
    <property type="entry name" value="Bac_luciferase"/>
    <property type="match status" value="1"/>
</dbReference>
<dbReference type="InterPro" id="IPR011251">
    <property type="entry name" value="Luciferase-like_dom"/>
</dbReference>
<dbReference type="InterPro" id="IPR019952">
    <property type="entry name" value="F420_OxRdatse_Rv1855c_pred"/>
</dbReference>
<evidence type="ECO:0000313" key="3">
    <source>
        <dbReference type="Proteomes" id="UP000763557"/>
    </source>
</evidence>
<dbReference type="InterPro" id="IPR050172">
    <property type="entry name" value="SsuD_RutA_monooxygenase"/>
</dbReference>